<name>A0ABV1IFP9_9ACTN</name>
<organism evidence="3 4">
    <name type="scientific">Paratractidigestivibacter faecalis</name>
    <dbReference type="NCBI Taxonomy" id="2292441"/>
    <lineage>
        <taxon>Bacteria</taxon>
        <taxon>Bacillati</taxon>
        <taxon>Actinomycetota</taxon>
        <taxon>Coriobacteriia</taxon>
        <taxon>Coriobacteriales</taxon>
        <taxon>Atopobiaceae</taxon>
        <taxon>Paratractidigestivibacter</taxon>
    </lineage>
</organism>
<protein>
    <submittedName>
        <fullName evidence="3">ATP-binding protein</fullName>
    </submittedName>
</protein>
<dbReference type="InterPro" id="IPR036890">
    <property type="entry name" value="HATPase_C_sf"/>
</dbReference>
<feature type="domain" description="Sensor histidine kinase NatK-like C-terminal" evidence="2">
    <location>
        <begin position="327"/>
        <end position="432"/>
    </location>
</feature>
<keyword evidence="1" id="KW-1133">Transmembrane helix</keyword>
<reference evidence="3 4" key="1">
    <citation type="submission" date="2024-04" db="EMBL/GenBank/DDBJ databases">
        <title>Human intestinal bacterial collection.</title>
        <authorList>
            <person name="Pauvert C."/>
            <person name="Hitch T.C.A."/>
            <person name="Clavel T."/>
        </authorList>
    </citation>
    <scope>NUCLEOTIDE SEQUENCE [LARGE SCALE GENOMIC DNA]</scope>
    <source>
        <strain evidence="3 4">CLA-AA-H197</strain>
    </source>
</reference>
<dbReference type="Pfam" id="PF14501">
    <property type="entry name" value="HATPase_c_5"/>
    <property type="match status" value="1"/>
</dbReference>
<sequence>MSLPPSIALVTSLFLQLAACTVPLCFGLERRGHGSVRVLLAMGIFYAGELLQDPLRRTAIGSSMPLLMLTFAVTLSTAFVAVLLVWRISPWQALFCCTAGYIGQNLISGTSNLIDTLLVAAGVPMLPWPSTLLVASAIVYPFYLWLFVRLVRRHNLADISEPQIILVALVVVATVIGLDVVVKGLGATAAGLEPYLMARLAHGVLCGFTLFSEQKILAARQLATEREVERRMAAERERQYQLGRKNIDAINVKCHDIKHQIRSLADGGRVADGRALEDLASEIAIYDSAVKTENPALDVILTEKGLVCSGEKITLAVIADGRALECLEPQEIYSLFGNALDNAIEAVRGIEKPERRLISLNVRRSGTMCVINVENSCDAAPAFRDGLPVTTKADAGSHGFGTRSMRGIAERHGGVLTFGCEDGIFHVDALLPVA</sequence>
<evidence type="ECO:0000313" key="3">
    <source>
        <dbReference type="EMBL" id="MEQ2637724.1"/>
    </source>
</evidence>
<keyword evidence="3" id="KW-0547">Nucleotide-binding</keyword>
<keyword evidence="4" id="KW-1185">Reference proteome</keyword>
<dbReference type="Gene3D" id="3.30.565.10">
    <property type="entry name" value="Histidine kinase-like ATPase, C-terminal domain"/>
    <property type="match status" value="1"/>
</dbReference>
<feature type="transmembrane region" description="Helical" evidence="1">
    <location>
        <begin position="35"/>
        <end position="52"/>
    </location>
</feature>
<evidence type="ECO:0000313" key="4">
    <source>
        <dbReference type="Proteomes" id="UP001478817"/>
    </source>
</evidence>
<dbReference type="EMBL" id="JBBNGS010000008">
    <property type="protein sequence ID" value="MEQ2637724.1"/>
    <property type="molecule type" value="Genomic_DNA"/>
</dbReference>
<feature type="transmembrane region" description="Helical" evidence="1">
    <location>
        <begin position="64"/>
        <end position="86"/>
    </location>
</feature>
<evidence type="ECO:0000259" key="2">
    <source>
        <dbReference type="Pfam" id="PF14501"/>
    </source>
</evidence>
<dbReference type="Proteomes" id="UP001478817">
    <property type="component" value="Unassembled WGS sequence"/>
</dbReference>
<feature type="transmembrane region" description="Helical" evidence="1">
    <location>
        <begin position="163"/>
        <end position="182"/>
    </location>
</feature>
<evidence type="ECO:0000256" key="1">
    <source>
        <dbReference type="SAM" id="Phobius"/>
    </source>
</evidence>
<feature type="transmembrane region" description="Helical" evidence="1">
    <location>
        <begin position="132"/>
        <end position="151"/>
    </location>
</feature>
<dbReference type="RefSeq" id="WP_349182310.1">
    <property type="nucleotide sequence ID" value="NZ_JBBNGS010000008.1"/>
</dbReference>
<keyword evidence="1" id="KW-0472">Membrane</keyword>
<keyword evidence="1" id="KW-0812">Transmembrane</keyword>
<dbReference type="SUPFAM" id="SSF55874">
    <property type="entry name" value="ATPase domain of HSP90 chaperone/DNA topoisomerase II/histidine kinase"/>
    <property type="match status" value="1"/>
</dbReference>
<dbReference type="InterPro" id="IPR032834">
    <property type="entry name" value="NatK-like_C"/>
</dbReference>
<proteinExistence type="predicted"/>
<comment type="caution">
    <text evidence="3">The sequence shown here is derived from an EMBL/GenBank/DDBJ whole genome shotgun (WGS) entry which is preliminary data.</text>
</comment>
<dbReference type="CDD" id="cd16935">
    <property type="entry name" value="HATPase_AgrC-ComD-like"/>
    <property type="match status" value="1"/>
</dbReference>
<accession>A0ABV1IFP9</accession>
<keyword evidence="3" id="KW-0067">ATP-binding</keyword>
<gene>
    <name evidence="3" type="ORF">AAAT05_05125</name>
</gene>
<dbReference type="GO" id="GO:0005524">
    <property type="term" value="F:ATP binding"/>
    <property type="evidence" value="ECO:0007669"/>
    <property type="project" value="UniProtKB-KW"/>
</dbReference>